<dbReference type="EMBL" id="JAGVSJ010000075">
    <property type="protein sequence ID" value="MBX8632809.1"/>
    <property type="molecule type" value="Genomic_DNA"/>
</dbReference>
<organism evidence="1 2">
    <name type="scientific">Candidatus Sysuiplasma superficiale</name>
    <dbReference type="NCBI Taxonomy" id="2823368"/>
    <lineage>
        <taxon>Archaea</taxon>
        <taxon>Methanobacteriati</taxon>
        <taxon>Thermoplasmatota</taxon>
        <taxon>Thermoplasmata</taxon>
        <taxon>Candidatus Sysuiplasmatales</taxon>
        <taxon>Candidatus Sysuiplasmataceae</taxon>
        <taxon>Candidatus Sysuiplasma</taxon>
    </lineage>
</organism>
<proteinExistence type="predicted"/>
<dbReference type="AlphaFoldDB" id="A0A8J7YMC2"/>
<dbReference type="SUPFAM" id="SSF54593">
    <property type="entry name" value="Glyoxalase/Bleomycin resistance protein/Dihydroxybiphenyl dioxygenase"/>
    <property type="match status" value="1"/>
</dbReference>
<evidence type="ECO:0000313" key="2">
    <source>
        <dbReference type="Proteomes" id="UP000716004"/>
    </source>
</evidence>
<sequence length="140" mass="16009">MKILFIAGFGPVPDDLSPSRKLYSEDLEIEFKEYDGGYMHGQNIDGCKGFAIWPLSLAAEDCFGRKIWPNDMPRPQAWLEFEVEDVKAASEEMKRKGYTLLLDTYREPYGQIVSRFLSPEGILLGLVYTPWLREPGKESP</sequence>
<name>A0A8J7YMC2_9ARCH</name>
<dbReference type="Proteomes" id="UP000716004">
    <property type="component" value="Unassembled WGS sequence"/>
</dbReference>
<protein>
    <submittedName>
        <fullName evidence="1">Glyoxalase</fullName>
    </submittedName>
</protein>
<dbReference type="Gene3D" id="3.10.180.10">
    <property type="entry name" value="2,3-Dihydroxybiphenyl 1,2-Dioxygenase, domain 1"/>
    <property type="match status" value="1"/>
</dbReference>
<reference evidence="1" key="1">
    <citation type="submission" date="2021-04" db="EMBL/GenBank/DDBJ databases">
        <title>Genomic insights into ecological role and evolution of a novel Thermoplasmata order Candidatus Sysuiplasmatales.</title>
        <authorList>
            <person name="Yuan Y."/>
        </authorList>
    </citation>
    <scope>NUCLEOTIDE SEQUENCE</scope>
    <source>
        <strain evidence="1">YP2-bin.285</strain>
    </source>
</reference>
<evidence type="ECO:0000313" key="1">
    <source>
        <dbReference type="EMBL" id="MBX8632809.1"/>
    </source>
</evidence>
<dbReference type="InterPro" id="IPR029068">
    <property type="entry name" value="Glyas_Bleomycin-R_OHBP_Dase"/>
</dbReference>
<comment type="caution">
    <text evidence="1">The sequence shown here is derived from an EMBL/GenBank/DDBJ whole genome shotgun (WGS) entry which is preliminary data.</text>
</comment>
<accession>A0A8J7YMC2</accession>
<gene>
    <name evidence="1" type="ORF">J9259_09920</name>
</gene>